<dbReference type="GO" id="GO:0004633">
    <property type="term" value="F:phosphopantothenoylcysteine decarboxylase activity"/>
    <property type="evidence" value="ECO:0007669"/>
    <property type="project" value="UniProtKB-UniRule"/>
</dbReference>
<evidence type="ECO:0000256" key="3">
    <source>
        <dbReference type="HAMAP-Rule" id="MF_02225"/>
    </source>
</evidence>
<dbReference type="SUPFAM" id="SSF52507">
    <property type="entry name" value="Homo-oligomeric flavin-containing Cys decarboxylases, HFCD"/>
    <property type="match status" value="1"/>
</dbReference>
<dbReference type="PANTHER" id="PTHR14359:SF6">
    <property type="entry name" value="PHOSPHOPANTOTHENOYLCYSTEINE DECARBOXYLASE"/>
    <property type="match status" value="1"/>
</dbReference>
<evidence type="ECO:0000256" key="1">
    <source>
        <dbReference type="ARBA" id="ARBA00022793"/>
    </source>
</evidence>
<feature type="binding site" evidence="3">
    <location>
        <position position="352"/>
    </location>
    <ligand>
        <name>CTP</name>
        <dbReference type="ChEBI" id="CHEBI:37563"/>
    </ligand>
</feature>
<feature type="binding site" evidence="3">
    <location>
        <position position="348"/>
    </location>
    <ligand>
        <name>CTP</name>
        <dbReference type="ChEBI" id="CHEBI:37563"/>
    </ligand>
</feature>
<dbReference type="EC" id="6.3.2.5" evidence="3"/>
<dbReference type="Proteomes" id="UP000064514">
    <property type="component" value="Unassembled WGS sequence"/>
</dbReference>
<dbReference type="GO" id="GO:0015941">
    <property type="term" value="P:pantothenate catabolic process"/>
    <property type="evidence" value="ECO:0007669"/>
    <property type="project" value="InterPro"/>
</dbReference>
<feature type="binding site" evidence="3">
    <location>
        <position position="288"/>
    </location>
    <ligand>
        <name>CTP</name>
        <dbReference type="ChEBI" id="CHEBI:37563"/>
    </ligand>
</feature>
<comment type="caution">
    <text evidence="3">Lacks conserved residue(s) required for the propagation of feature annotation.</text>
</comment>
<protein>
    <recommendedName>
        <fullName evidence="3">Coenzyme A biosynthesis bifunctional protein CoaBC</fullName>
    </recommendedName>
    <alternativeName>
        <fullName evidence="3">DNA/pantothenate metabolism flavoprotein</fullName>
    </alternativeName>
    <alternativeName>
        <fullName evidence="3">Phosphopantothenoylcysteine synthetase/decarboxylase</fullName>
        <shortName evidence="3">PPCS-PPCDC</shortName>
    </alternativeName>
    <domain>
        <recommendedName>
            <fullName evidence="3">Phosphopantothenoylcysteine decarboxylase</fullName>
            <shortName evidence="3">PPC decarboxylase</shortName>
            <shortName evidence="3">PPC-DC</shortName>
            <ecNumber evidence="3">4.1.1.36</ecNumber>
        </recommendedName>
        <alternativeName>
            <fullName evidence="3">CoaC</fullName>
        </alternativeName>
    </domain>
    <domain>
        <recommendedName>
            <fullName evidence="3">Phosphopantothenate--cysteine ligase</fullName>
            <ecNumber evidence="3">6.3.2.5</ecNumber>
        </recommendedName>
        <alternativeName>
            <fullName evidence="3">CoaB</fullName>
        </alternativeName>
        <alternativeName>
            <fullName evidence="3">Phosphopantothenoylcysteine synthetase</fullName>
            <shortName evidence="3">PPC synthetase</shortName>
            <shortName evidence="3">PPC-S</shortName>
        </alternativeName>
    </domain>
</protein>
<keyword evidence="3 4" id="KW-0288">FMN</keyword>
<dbReference type="STRING" id="709323.GCA_001047135_00488"/>
<evidence type="ECO:0000259" key="5">
    <source>
        <dbReference type="Pfam" id="PF02441"/>
    </source>
</evidence>
<feature type="binding site" evidence="3">
    <location>
        <position position="298"/>
    </location>
    <ligand>
        <name>CTP</name>
        <dbReference type="ChEBI" id="CHEBI:37563"/>
    </ligand>
</feature>
<dbReference type="InterPro" id="IPR036551">
    <property type="entry name" value="Flavin_trans-like"/>
</dbReference>
<keyword evidence="2 3" id="KW-0456">Lyase</keyword>
<comment type="pathway">
    <text evidence="3 4">Cofactor biosynthesis; coenzyme A biosynthesis; CoA from (R)-pantothenate: step 3/5.</text>
</comment>
<keyword evidence="3 4" id="KW-0285">Flavoprotein</keyword>
<dbReference type="AlphaFoldDB" id="A0A3F3GZL4"/>
<dbReference type="Pfam" id="PF04127">
    <property type="entry name" value="DFP"/>
    <property type="match status" value="1"/>
</dbReference>
<feature type="domain" description="DNA/pantothenate metabolism flavoprotein C-terminal" evidence="6">
    <location>
        <begin position="196"/>
        <end position="406"/>
    </location>
</feature>
<keyword evidence="3 4" id="KW-0436">Ligase</keyword>
<dbReference type="GO" id="GO:0071513">
    <property type="term" value="C:phosphopantothenoylcysteine decarboxylase complex"/>
    <property type="evidence" value="ECO:0007669"/>
    <property type="project" value="TreeGrafter"/>
</dbReference>
<evidence type="ECO:0000259" key="6">
    <source>
        <dbReference type="Pfam" id="PF04127"/>
    </source>
</evidence>
<dbReference type="UniPathway" id="UPA00241">
    <property type="reaction ID" value="UER00353"/>
</dbReference>
<evidence type="ECO:0000256" key="2">
    <source>
        <dbReference type="ARBA" id="ARBA00023239"/>
    </source>
</evidence>
<keyword evidence="3" id="KW-0460">Magnesium</keyword>
<comment type="similarity">
    <text evidence="3 4">In the N-terminal section; belongs to the HFCD (homo-oligomeric flavin containing Cys decarboxylase) superfamily.</text>
</comment>
<dbReference type="HAMAP" id="MF_02225">
    <property type="entry name" value="CoaBC"/>
    <property type="match status" value="1"/>
</dbReference>
<dbReference type="Gene3D" id="3.40.50.1950">
    <property type="entry name" value="Flavin prenyltransferase-like"/>
    <property type="match status" value="1"/>
</dbReference>
<gene>
    <name evidence="3" type="primary">coaBC</name>
    <name evidence="7" type="ORF">FTRO_0021110</name>
</gene>
<dbReference type="PANTHER" id="PTHR14359">
    <property type="entry name" value="HOMO-OLIGOMERIC FLAVIN CONTAINING CYS DECARBOXYLASE FAMILY"/>
    <property type="match status" value="1"/>
</dbReference>
<dbReference type="GO" id="GO:0010181">
    <property type="term" value="F:FMN binding"/>
    <property type="evidence" value="ECO:0007669"/>
    <property type="project" value="UniProtKB-UniRule"/>
</dbReference>
<comment type="cofactor">
    <cofactor evidence="3">
        <name>Mg(2+)</name>
        <dbReference type="ChEBI" id="CHEBI:18420"/>
    </cofactor>
</comment>
<comment type="function">
    <text evidence="4">Catalyzes two steps in the biosynthesis of coenzyme A. In the first step cysteine is conjugated to 4'-phosphopantothenate to form 4-phosphopantothenoylcysteine, in the latter compound is decarboxylated to form 4'-phosphopantotheine.</text>
</comment>
<dbReference type="GO" id="GO:0004632">
    <property type="term" value="F:phosphopantothenate--cysteine ligase activity"/>
    <property type="evidence" value="ECO:0007669"/>
    <property type="project" value="UniProtKB-UniRule"/>
</dbReference>
<feature type="binding site" evidence="3">
    <location>
        <position position="334"/>
    </location>
    <ligand>
        <name>CTP</name>
        <dbReference type="ChEBI" id="CHEBI:37563"/>
    </ligand>
</feature>
<comment type="similarity">
    <text evidence="3 4">In the C-terminal section; belongs to the PPC synthetase family.</text>
</comment>
<dbReference type="InterPro" id="IPR035929">
    <property type="entry name" value="CoaB-like_sf"/>
</dbReference>
<dbReference type="NCBIfam" id="TIGR00521">
    <property type="entry name" value="coaBC_dfp"/>
    <property type="match status" value="1"/>
</dbReference>
<dbReference type="EMBL" id="DF968079">
    <property type="protein sequence ID" value="GAP03944.1"/>
    <property type="molecule type" value="Genomic_DNA"/>
</dbReference>
<dbReference type="SUPFAM" id="SSF102645">
    <property type="entry name" value="CoaB-like"/>
    <property type="match status" value="1"/>
</dbReference>
<dbReference type="GO" id="GO:0015937">
    <property type="term" value="P:coenzyme A biosynthetic process"/>
    <property type="evidence" value="ECO:0007669"/>
    <property type="project" value="UniProtKB-UniRule"/>
</dbReference>
<dbReference type="EC" id="4.1.1.36" evidence="3"/>
<dbReference type="Pfam" id="PF02441">
    <property type="entry name" value="Flavoprotein"/>
    <property type="match status" value="1"/>
</dbReference>
<keyword evidence="1 3" id="KW-0210">Decarboxylase</keyword>
<sequence>MTAFYQDKNVLLAVTGGVAAYKAAELTRLLIKAGANVKVVMTDAAQEFLPAKTLAVLSTRPVLTDASWQGPSSAVDHVHLAKWADLIVLAPLTANTLAKLASGLADNVLTATVMASAAHKVAVPAMNDVMWSNPAVQRNVDQLKQDGFDFIGPASGFLAEGYEAKGRMVEPAEIVKAVADLHSDDFQDAVFEEKPLAGKKVVITAGGTREPIDPVRYLTNKSSGKMGYALAEAARAAGATVTLVAATSRQVSSAIQVILVGDTREMLAAVQKEMATADVYIGAAAVSDFRVAEVADHKVKKHGDEHMILDLVQNPDILKTVGETKKPGQVVVGFAAETENLVENAQAKLVKKHADLIVANNVLEAGAGFNKDTNKVTLVTADQEPIQVAAKLKTEVAEDIIALVADLLTS</sequence>
<proteinExistence type="inferred from homology"/>
<comment type="function">
    <text evidence="3">Catalyzes two sequential steps in the biosynthesis of coenzyme A. In the first step cysteine is conjugated to 4'-phosphopantothenate to form 4-phosphopantothenoylcysteine. In the second step the latter compound is decarboxylated to form 4'-phosphopantotheine.</text>
</comment>
<keyword evidence="3" id="KW-0511">Multifunctional enzyme</keyword>
<reference evidence="7" key="1">
    <citation type="journal article" date="2015" name="BMC Genomics">
        <title>Comparative genomics of Fructobacillus spp. and Leuconostoc spp. reveals niche-specific evolution of Fructobacillus spp.</title>
        <authorList>
            <person name="Endo A."/>
            <person name="Tanizawa Y."/>
            <person name="Tanaka N."/>
            <person name="Maeno S."/>
            <person name="Kumar H."/>
            <person name="Shiwa Y."/>
            <person name="Okada S."/>
            <person name="Yoshikawa H."/>
            <person name="Dicks L."/>
            <person name="Nakagawa J."/>
            <person name="Arita M."/>
        </authorList>
    </citation>
    <scope>NUCLEOTIDE SEQUENCE [LARGE SCALE GENOMIC DNA]</scope>
    <source>
        <strain evidence="7">F214-1</strain>
    </source>
</reference>
<dbReference type="InterPro" id="IPR003382">
    <property type="entry name" value="Flavoprotein"/>
</dbReference>
<dbReference type="Gene3D" id="3.40.50.10300">
    <property type="entry name" value="CoaB-like"/>
    <property type="match status" value="1"/>
</dbReference>
<dbReference type="RefSeq" id="WP_059393418.1">
    <property type="nucleotide sequence ID" value="NZ_DF968079.1"/>
</dbReference>
<evidence type="ECO:0000256" key="4">
    <source>
        <dbReference type="RuleBase" id="RU364078"/>
    </source>
</evidence>
<feature type="region of interest" description="Phosphopantothenate--cysteine ligase" evidence="3">
    <location>
        <begin position="201"/>
        <end position="410"/>
    </location>
</feature>
<feature type="binding site" evidence="3">
    <location>
        <begin position="315"/>
        <end position="318"/>
    </location>
    <ligand>
        <name>CTP</name>
        <dbReference type="ChEBI" id="CHEBI:37563"/>
    </ligand>
</feature>
<comment type="catalytic activity">
    <reaction evidence="3 4">
        <text>N-[(R)-4-phosphopantothenoyl]-L-cysteine + H(+) = (R)-4'-phosphopantetheine + CO2</text>
        <dbReference type="Rhea" id="RHEA:16793"/>
        <dbReference type="ChEBI" id="CHEBI:15378"/>
        <dbReference type="ChEBI" id="CHEBI:16526"/>
        <dbReference type="ChEBI" id="CHEBI:59458"/>
        <dbReference type="ChEBI" id="CHEBI:61723"/>
        <dbReference type="EC" id="4.1.1.36"/>
    </reaction>
</comment>
<feature type="region of interest" description="Phosphopantothenoylcysteine decarboxylase" evidence="3">
    <location>
        <begin position="1"/>
        <end position="200"/>
    </location>
</feature>
<organism evidence="7">
    <name type="scientific">Fructobacillus tropaeoli</name>
    <dbReference type="NCBI Taxonomy" id="709323"/>
    <lineage>
        <taxon>Bacteria</taxon>
        <taxon>Bacillati</taxon>
        <taxon>Bacillota</taxon>
        <taxon>Bacilli</taxon>
        <taxon>Lactobacillales</taxon>
        <taxon>Lactobacillaceae</taxon>
        <taxon>Fructobacillus</taxon>
    </lineage>
</organism>
<name>A0A3F3GZL4_9LACO</name>
<dbReference type="InterPro" id="IPR007085">
    <property type="entry name" value="DNA/pantothenate-metab_flavo_C"/>
</dbReference>
<keyword evidence="3" id="KW-0479">Metal-binding</keyword>
<dbReference type="InterPro" id="IPR005252">
    <property type="entry name" value="CoaBC"/>
</dbReference>
<accession>A0A3F3GZL4</accession>
<comment type="catalytic activity">
    <reaction evidence="3 4">
        <text>(R)-4'-phosphopantothenate + L-cysteine + CTP = N-[(R)-4-phosphopantothenoyl]-L-cysteine + CMP + diphosphate + H(+)</text>
        <dbReference type="Rhea" id="RHEA:19397"/>
        <dbReference type="ChEBI" id="CHEBI:10986"/>
        <dbReference type="ChEBI" id="CHEBI:15378"/>
        <dbReference type="ChEBI" id="CHEBI:33019"/>
        <dbReference type="ChEBI" id="CHEBI:35235"/>
        <dbReference type="ChEBI" id="CHEBI:37563"/>
        <dbReference type="ChEBI" id="CHEBI:59458"/>
        <dbReference type="ChEBI" id="CHEBI:60377"/>
        <dbReference type="EC" id="6.3.2.5"/>
    </reaction>
</comment>
<comment type="pathway">
    <text evidence="3 4">Cofactor biosynthesis; coenzyme A biosynthesis; CoA from (R)-pantothenate: step 2/5.</text>
</comment>
<comment type="cofactor">
    <cofactor evidence="3">
        <name>FMN</name>
        <dbReference type="ChEBI" id="CHEBI:58210"/>
    </cofactor>
    <text evidence="3">Binds 1 FMN per subunit.</text>
</comment>
<dbReference type="GO" id="GO:0046872">
    <property type="term" value="F:metal ion binding"/>
    <property type="evidence" value="ECO:0007669"/>
    <property type="project" value="UniProtKB-KW"/>
</dbReference>
<evidence type="ECO:0000313" key="7">
    <source>
        <dbReference type="EMBL" id="GAP03944.1"/>
    </source>
</evidence>
<feature type="domain" description="Flavoprotein" evidence="5">
    <location>
        <begin position="8"/>
        <end position="180"/>
    </location>
</feature>